<dbReference type="InterPro" id="IPR036271">
    <property type="entry name" value="Tet_transcr_reg_TetR-rel_C_sf"/>
</dbReference>
<dbReference type="AlphaFoldDB" id="A0A7U3VM12"/>
<protein>
    <submittedName>
        <fullName evidence="7">Putative TetR family transcriptional regulator</fullName>
    </submittedName>
</protein>
<dbReference type="InterPro" id="IPR009057">
    <property type="entry name" value="Homeodomain-like_sf"/>
</dbReference>
<feature type="region of interest" description="Disordered" evidence="5">
    <location>
        <begin position="1"/>
        <end position="20"/>
    </location>
</feature>
<dbReference type="Pfam" id="PF02909">
    <property type="entry name" value="TetR_C_1"/>
    <property type="match status" value="1"/>
</dbReference>
<dbReference type="InterPro" id="IPR050109">
    <property type="entry name" value="HTH-type_TetR-like_transc_reg"/>
</dbReference>
<name>A0A7U3VM12_9ACTN</name>
<dbReference type="GO" id="GO:0000976">
    <property type="term" value="F:transcription cis-regulatory region binding"/>
    <property type="evidence" value="ECO:0007669"/>
    <property type="project" value="TreeGrafter"/>
</dbReference>
<keyword evidence="8" id="KW-1185">Reference proteome</keyword>
<dbReference type="InterPro" id="IPR001647">
    <property type="entry name" value="HTH_TetR"/>
</dbReference>
<reference evidence="7 8" key="3">
    <citation type="journal article" date="2011" name="Nat. Chem. Biol.">
        <title>Reveromycin A biosynthesis uses RevG and RevJ for stereospecific spiroacetal formation.</title>
        <authorList>
            <person name="Takahashi S."/>
            <person name="Toyoda A."/>
            <person name="Sekiyama Y."/>
            <person name="Takagi H."/>
            <person name="Nogawa T."/>
            <person name="Uramoto M."/>
            <person name="Suzuki R."/>
            <person name="Koshino H."/>
            <person name="Kumano T."/>
            <person name="Panthee S."/>
            <person name="Dairi T."/>
            <person name="Ishikawa J."/>
            <person name="Ikeda H."/>
            <person name="Sakaki Y."/>
            <person name="Osada H."/>
        </authorList>
    </citation>
    <scope>NUCLEOTIDE SEQUENCE [LARGE SCALE GENOMIC DNA]</scope>
    <source>
        <strain evidence="7 8">SN-593</strain>
    </source>
</reference>
<feature type="compositionally biased region" description="Polar residues" evidence="5">
    <location>
        <begin position="1"/>
        <end position="10"/>
    </location>
</feature>
<reference evidence="7 8" key="1">
    <citation type="journal article" date="2010" name="J. Bacteriol.">
        <title>Biochemical characterization of a novel indole prenyltransferase from Streptomyces sp. SN-593.</title>
        <authorList>
            <person name="Takahashi S."/>
            <person name="Takagi H."/>
            <person name="Toyoda A."/>
            <person name="Uramoto M."/>
            <person name="Nogawa T."/>
            <person name="Ueki M."/>
            <person name="Sakaki Y."/>
            <person name="Osada H."/>
        </authorList>
    </citation>
    <scope>NUCLEOTIDE SEQUENCE [LARGE SCALE GENOMIC DNA]</scope>
    <source>
        <strain evidence="7 8">SN-593</strain>
    </source>
</reference>
<dbReference type="SUPFAM" id="SSF48498">
    <property type="entry name" value="Tetracyclin repressor-like, C-terminal domain"/>
    <property type="match status" value="1"/>
</dbReference>
<feature type="DNA-binding region" description="H-T-H motif" evidence="4">
    <location>
        <begin position="44"/>
        <end position="63"/>
    </location>
</feature>
<dbReference type="PANTHER" id="PTHR30055">
    <property type="entry name" value="HTH-TYPE TRANSCRIPTIONAL REGULATOR RUTR"/>
    <property type="match status" value="1"/>
</dbReference>
<dbReference type="GO" id="GO:0045892">
    <property type="term" value="P:negative regulation of DNA-templated transcription"/>
    <property type="evidence" value="ECO:0007669"/>
    <property type="project" value="InterPro"/>
</dbReference>
<evidence type="ECO:0000256" key="3">
    <source>
        <dbReference type="ARBA" id="ARBA00023163"/>
    </source>
</evidence>
<dbReference type="RefSeq" id="WP_202232594.1">
    <property type="nucleotide sequence ID" value="NZ_AP018365.1"/>
</dbReference>
<accession>A0A7U3VM12</accession>
<keyword evidence="3" id="KW-0804">Transcription</keyword>
<evidence type="ECO:0000256" key="2">
    <source>
        <dbReference type="ARBA" id="ARBA00023125"/>
    </source>
</evidence>
<gene>
    <name evidence="7" type="ORF">RVR_1264</name>
</gene>
<evidence type="ECO:0000256" key="4">
    <source>
        <dbReference type="PROSITE-ProRule" id="PRU00335"/>
    </source>
</evidence>
<dbReference type="Gene3D" id="1.10.357.10">
    <property type="entry name" value="Tetracycline Repressor, domain 2"/>
    <property type="match status" value="1"/>
</dbReference>
<dbReference type="Pfam" id="PF00440">
    <property type="entry name" value="TetR_N"/>
    <property type="match status" value="1"/>
</dbReference>
<organism evidence="7 8">
    <name type="scientific">Actinacidiphila reveromycinica</name>
    <dbReference type="NCBI Taxonomy" id="659352"/>
    <lineage>
        <taxon>Bacteria</taxon>
        <taxon>Bacillati</taxon>
        <taxon>Actinomycetota</taxon>
        <taxon>Actinomycetes</taxon>
        <taxon>Kitasatosporales</taxon>
        <taxon>Streptomycetaceae</taxon>
        <taxon>Actinacidiphila</taxon>
    </lineage>
</organism>
<dbReference type="SUPFAM" id="SSF46689">
    <property type="entry name" value="Homeodomain-like"/>
    <property type="match status" value="1"/>
</dbReference>
<evidence type="ECO:0000313" key="7">
    <source>
        <dbReference type="EMBL" id="BBA96110.1"/>
    </source>
</evidence>
<dbReference type="PANTHER" id="PTHR30055:SF151">
    <property type="entry name" value="TRANSCRIPTIONAL REGULATORY PROTEIN"/>
    <property type="match status" value="1"/>
</dbReference>
<dbReference type="InterPro" id="IPR004111">
    <property type="entry name" value="Repressor_TetR_C"/>
</dbReference>
<dbReference type="KEGG" id="arev:RVR_1264"/>
<feature type="domain" description="HTH tetR-type" evidence="6">
    <location>
        <begin position="21"/>
        <end position="81"/>
    </location>
</feature>
<dbReference type="PROSITE" id="PS50977">
    <property type="entry name" value="HTH_TETR_2"/>
    <property type="match status" value="1"/>
</dbReference>
<sequence>MTHSSETGSTRRGRPPKGTAHLSRDVIVGATLKVIDADGIAAVSMRSVARTLGVDAKSLYNHVDGKDGLLDAVAEHLLDGIALPDLTGDFATDLRAVADAFRARALLHPEAATLVMTRQISSLAALAPAEALLTVLRGAGCPVGEAVRLLRLMVAALIGTLLREVQAGPTYGVVEARGLSQRRGLLVRSGLPHVAEAAAELARFDREEGYAYAIDAAIDVVVRRVASVKAASGDAGR</sequence>
<dbReference type="GO" id="GO:0003700">
    <property type="term" value="F:DNA-binding transcription factor activity"/>
    <property type="evidence" value="ECO:0007669"/>
    <property type="project" value="TreeGrafter"/>
</dbReference>
<reference evidence="7 8" key="2">
    <citation type="journal article" date="2011" name="J. Antibiot.">
        <title>Furaquinocins I and J: novel polyketide isoprenoid hybrid compounds from Streptomyces reveromyceticus SN-593.</title>
        <authorList>
            <person name="Panthee S."/>
            <person name="Takahashi S."/>
            <person name="Takagi H."/>
            <person name="Nogawa T."/>
            <person name="Oowada E."/>
            <person name="Uramoto M."/>
            <person name="Osada H."/>
        </authorList>
    </citation>
    <scope>NUCLEOTIDE SEQUENCE [LARGE SCALE GENOMIC DNA]</scope>
    <source>
        <strain evidence="7 8">SN-593</strain>
    </source>
</reference>
<evidence type="ECO:0000256" key="1">
    <source>
        <dbReference type="ARBA" id="ARBA00023015"/>
    </source>
</evidence>
<evidence type="ECO:0000259" key="6">
    <source>
        <dbReference type="PROSITE" id="PS50977"/>
    </source>
</evidence>
<evidence type="ECO:0000256" key="5">
    <source>
        <dbReference type="SAM" id="MobiDB-lite"/>
    </source>
</evidence>
<keyword evidence="2 4" id="KW-0238">DNA-binding</keyword>
<proteinExistence type="predicted"/>
<dbReference type="Proteomes" id="UP000595703">
    <property type="component" value="Chromosome"/>
</dbReference>
<keyword evidence="1" id="KW-0805">Transcription regulation</keyword>
<reference evidence="7 8" key="4">
    <citation type="journal article" date="2020" name="Sci. Rep.">
        <title>beta-carboline chemical signals induce reveromycin production through a LuxR family regulator in Streptomyces sp. SN-593.</title>
        <authorList>
            <person name="Panthee S."/>
            <person name="Kito N."/>
            <person name="Hayashi T."/>
            <person name="Shimizu T."/>
            <person name="Ishikawa J."/>
            <person name="Hamamoto H."/>
            <person name="Osada H."/>
            <person name="Takahashi S."/>
        </authorList>
    </citation>
    <scope>NUCLEOTIDE SEQUENCE [LARGE SCALE GENOMIC DNA]</scope>
    <source>
        <strain evidence="7 8">SN-593</strain>
    </source>
</reference>
<evidence type="ECO:0000313" key="8">
    <source>
        <dbReference type="Proteomes" id="UP000595703"/>
    </source>
</evidence>
<dbReference type="EMBL" id="AP018365">
    <property type="protein sequence ID" value="BBA96110.1"/>
    <property type="molecule type" value="Genomic_DNA"/>
</dbReference>